<dbReference type="Proteomes" id="UP000053841">
    <property type="component" value="Unassembled WGS sequence"/>
</dbReference>
<protein>
    <submittedName>
        <fullName evidence="3">Uncharacterized protein</fullName>
    </submittedName>
</protein>
<dbReference type="RefSeq" id="XP_007708945.1">
    <property type="nucleotide sequence ID" value="XM_007710755.1"/>
</dbReference>
<feature type="region of interest" description="Disordered" evidence="2">
    <location>
        <begin position="338"/>
        <end position="408"/>
    </location>
</feature>
<feature type="compositionally biased region" description="Acidic residues" evidence="2">
    <location>
        <begin position="345"/>
        <end position="373"/>
    </location>
</feature>
<accession>W6YB97</accession>
<evidence type="ECO:0000313" key="4">
    <source>
        <dbReference type="Proteomes" id="UP000053841"/>
    </source>
</evidence>
<reference evidence="3 4" key="1">
    <citation type="journal article" date="2013" name="PLoS Genet.">
        <title>Comparative genome structure, secondary metabolite, and effector coding capacity across Cochliobolus pathogens.</title>
        <authorList>
            <person name="Condon B.J."/>
            <person name="Leng Y."/>
            <person name="Wu D."/>
            <person name="Bushley K.E."/>
            <person name="Ohm R.A."/>
            <person name="Otillar R."/>
            <person name="Martin J."/>
            <person name="Schackwitz W."/>
            <person name="Grimwood J."/>
            <person name="MohdZainudin N."/>
            <person name="Xue C."/>
            <person name="Wang R."/>
            <person name="Manning V.A."/>
            <person name="Dhillon B."/>
            <person name="Tu Z.J."/>
            <person name="Steffenson B.J."/>
            <person name="Salamov A."/>
            <person name="Sun H."/>
            <person name="Lowry S."/>
            <person name="LaButti K."/>
            <person name="Han J."/>
            <person name="Copeland A."/>
            <person name="Lindquist E."/>
            <person name="Barry K."/>
            <person name="Schmutz J."/>
            <person name="Baker S.E."/>
            <person name="Ciuffetti L.M."/>
            <person name="Grigoriev I.V."/>
            <person name="Zhong S."/>
            <person name="Turgeon B.G."/>
        </authorList>
    </citation>
    <scope>NUCLEOTIDE SEQUENCE [LARGE SCALE GENOMIC DNA]</scope>
    <source>
        <strain evidence="3 4">26-R-13</strain>
    </source>
</reference>
<dbReference type="KEGG" id="bze:COCCADRAFT_87475"/>
<evidence type="ECO:0000313" key="3">
    <source>
        <dbReference type="EMBL" id="EUC36712.1"/>
    </source>
</evidence>
<evidence type="ECO:0000256" key="2">
    <source>
        <dbReference type="SAM" id="MobiDB-lite"/>
    </source>
</evidence>
<proteinExistence type="predicted"/>
<sequence length="676" mass="77343">MSSRRQTKKDRELEEARKMIRGEGYPRATILSKETTLESLKEELKKHRDDQVKTRRALPDLIRQKTELLKKGDTKALGVWQENKENKRVTRKYRTKEHDDFTRTQSLLEDFLYFQNHLHRQNRYSKIKMKETRGWHLDSVNSNSGQMKPEGRQDILDAFDKAKIGGPRHRNGFLDWDGNEVNERGSDQEPRPIRFNELHLWTPACRRMPVGFKATKNMSVEATDLVLDIDNIRQKWQRIEEAEIPERGKEGFPYRTHMERRQQEQALYRSELGDLRPTTASLHLKKTLDDVKLQDRFWDIQVLDGVFISALESSYDWRTSYDLLGPVKSGIYANFTVSDERETIEPEPPEDDLDTNDEEQPEEQPEDQPEDQPEASQTLEEPSKEQEQCASTAPEPNRSVPKKRKRTVHLDYLYPRSEFFNPPPPKRTKHAPCNRPLTFSTPLLSTPWTEETPGRREYHVAHLLSPSSPVDSPPHTPISRPAPTSIPAPFPNDEVSPIDQAAQRRCTHEPERCRAWWSHAPDDCWIVESAAVVRPRSPVLHPILEIEGPEGEFLVPEGARKVYEGRVVDQYGVMGREWPRVGVRVPYEPMGLDGVGVGGSEDGEEEGKVVREYRAMAAPVIPLVERDEEELVGVAGEVDAGGSAGYESDGSDYDGDIFRSMYISGRIGSSTQAPGS</sequence>
<dbReference type="eggNOG" id="ENOG502RM9C">
    <property type="taxonomic scope" value="Eukaryota"/>
</dbReference>
<feature type="region of interest" description="Disordered" evidence="2">
    <location>
        <begin position="419"/>
        <end position="438"/>
    </location>
</feature>
<name>W6YB97_COCC2</name>
<keyword evidence="1" id="KW-0175">Coiled coil</keyword>
<dbReference type="OrthoDB" id="3798423at2759"/>
<dbReference type="HOGENOM" id="CLU_380340_0_0_1"/>
<feature type="coiled-coil region" evidence="1">
    <location>
        <begin position="30"/>
        <end position="57"/>
    </location>
</feature>
<keyword evidence="4" id="KW-1185">Reference proteome</keyword>
<dbReference type="GeneID" id="19152369"/>
<dbReference type="EMBL" id="KI964558">
    <property type="protein sequence ID" value="EUC36712.1"/>
    <property type="molecule type" value="Genomic_DNA"/>
</dbReference>
<evidence type="ECO:0000256" key="1">
    <source>
        <dbReference type="SAM" id="Coils"/>
    </source>
</evidence>
<gene>
    <name evidence="3" type="ORF">COCCADRAFT_87475</name>
</gene>
<organism evidence="3 4">
    <name type="scientific">Cochliobolus carbonum (strain 26-R-13)</name>
    <name type="common">Maize leaf spot fungus</name>
    <name type="synonym">Bipolaris zeicola</name>
    <dbReference type="NCBI Taxonomy" id="930089"/>
    <lineage>
        <taxon>Eukaryota</taxon>
        <taxon>Fungi</taxon>
        <taxon>Dikarya</taxon>
        <taxon>Ascomycota</taxon>
        <taxon>Pezizomycotina</taxon>
        <taxon>Dothideomycetes</taxon>
        <taxon>Pleosporomycetidae</taxon>
        <taxon>Pleosporales</taxon>
        <taxon>Pleosporineae</taxon>
        <taxon>Pleosporaceae</taxon>
        <taxon>Bipolaris</taxon>
    </lineage>
</organism>
<dbReference type="AlphaFoldDB" id="W6YB97"/>